<evidence type="ECO:0000256" key="1">
    <source>
        <dbReference type="SAM" id="Phobius"/>
    </source>
</evidence>
<name>A0AAQ4DX86_AMBAM</name>
<protein>
    <submittedName>
        <fullName evidence="2">Uncharacterized protein</fullName>
    </submittedName>
</protein>
<proteinExistence type="predicted"/>
<dbReference type="AlphaFoldDB" id="A0AAQ4DX86"/>
<keyword evidence="1" id="KW-0472">Membrane</keyword>
<accession>A0AAQ4DX86</accession>
<keyword evidence="3" id="KW-1185">Reference proteome</keyword>
<comment type="caution">
    <text evidence="2">The sequence shown here is derived from an EMBL/GenBank/DDBJ whole genome shotgun (WGS) entry which is preliminary data.</text>
</comment>
<evidence type="ECO:0000313" key="2">
    <source>
        <dbReference type="EMBL" id="KAK8767076.1"/>
    </source>
</evidence>
<dbReference type="EMBL" id="JARKHS020025772">
    <property type="protein sequence ID" value="KAK8767076.1"/>
    <property type="molecule type" value="Genomic_DNA"/>
</dbReference>
<reference evidence="2 3" key="1">
    <citation type="journal article" date="2023" name="Arcadia Sci">
        <title>De novo assembly of a long-read Amblyomma americanum tick genome.</title>
        <authorList>
            <person name="Chou S."/>
            <person name="Poskanzer K.E."/>
            <person name="Rollins M."/>
            <person name="Thuy-Boun P.S."/>
        </authorList>
    </citation>
    <scope>NUCLEOTIDE SEQUENCE [LARGE SCALE GENOMIC DNA]</scope>
    <source>
        <strain evidence="2">F_SG_1</strain>
        <tissue evidence="2">Salivary glands</tissue>
    </source>
</reference>
<keyword evidence="1" id="KW-1133">Transmembrane helix</keyword>
<feature type="transmembrane region" description="Helical" evidence="1">
    <location>
        <begin position="32"/>
        <end position="50"/>
    </location>
</feature>
<gene>
    <name evidence="2" type="ORF">V5799_006141</name>
</gene>
<evidence type="ECO:0000313" key="3">
    <source>
        <dbReference type="Proteomes" id="UP001321473"/>
    </source>
</evidence>
<keyword evidence="1" id="KW-0812">Transmembrane</keyword>
<dbReference type="Proteomes" id="UP001321473">
    <property type="component" value="Unassembled WGS sequence"/>
</dbReference>
<organism evidence="2 3">
    <name type="scientific">Amblyomma americanum</name>
    <name type="common">Lone star tick</name>
    <dbReference type="NCBI Taxonomy" id="6943"/>
    <lineage>
        <taxon>Eukaryota</taxon>
        <taxon>Metazoa</taxon>
        <taxon>Ecdysozoa</taxon>
        <taxon>Arthropoda</taxon>
        <taxon>Chelicerata</taxon>
        <taxon>Arachnida</taxon>
        <taxon>Acari</taxon>
        <taxon>Parasitiformes</taxon>
        <taxon>Ixodida</taxon>
        <taxon>Ixodoidea</taxon>
        <taxon>Ixodidae</taxon>
        <taxon>Amblyomminae</taxon>
        <taxon>Amblyomma</taxon>
    </lineage>
</organism>
<sequence>MEITASGWLAGEICHEIILYIIDTGYVKINKIYAHFNVCFLFVTFNICLLNKISFTSFCYENKKAAA</sequence>